<organism evidence="1 2">
    <name type="scientific">Vibrio splendidus</name>
    <dbReference type="NCBI Taxonomy" id="29497"/>
    <lineage>
        <taxon>Bacteria</taxon>
        <taxon>Pseudomonadati</taxon>
        <taxon>Pseudomonadota</taxon>
        <taxon>Gammaproteobacteria</taxon>
        <taxon>Vibrionales</taxon>
        <taxon>Vibrionaceae</taxon>
        <taxon>Vibrio</taxon>
    </lineage>
</organism>
<comment type="caution">
    <text evidence="1">The sequence shown here is derived from an EMBL/GenBank/DDBJ whole genome shotgun (WGS) entry which is preliminary data.</text>
</comment>
<sequence>MIKVRDSYLTEHKQPEHHSIQGIELKGFEAHLNALFMMTFFWLSRRARAKRNIGGFDLVFKQ</sequence>
<gene>
    <name evidence="1" type="ORF">CWO36_23190</name>
</gene>
<evidence type="ECO:0000313" key="1">
    <source>
        <dbReference type="EMBL" id="PTP12461.1"/>
    </source>
</evidence>
<protein>
    <submittedName>
        <fullName evidence="1">Uncharacterized protein</fullName>
    </submittedName>
</protein>
<accession>A0A2T5DZD9</accession>
<evidence type="ECO:0000313" key="2">
    <source>
        <dbReference type="Proteomes" id="UP000244080"/>
    </source>
</evidence>
<proteinExistence type="predicted"/>
<reference evidence="1 2" key="1">
    <citation type="submission" date="2017-11" db="EMBL/GenBank/DDBJ databases">
        <title>Population delineation of vibrios coincides with oyster pathogenicity.</title>
        <authorList>
            <person name="Bruto M."/>
            <person name="Labreuche Y."/>
            <person name="James A."/>
            <person name="Piel D."/>
            <person name="Chenivesse S."/>
            <person name="Petton B."/>
            <person name="Polz M.F."/>
            <person name="Le Roux F."/>
        </authorList>
    </citation>
    <scope>NUCLEOTIDE SEQUENCE [LARGE SCALE GENOMIC DNA]</scope>
    <source>
        <strain evidence="1 2">1F_55</strain>
    </source>
</reference>
<dbReference type="AlphaFoldDB" id="A0A2T5DZD9"/>
<dbReference type="Proteomes" id="UP000244080">
    <property type="component" value="Unassembled WGS sequence"/>
</dbReference>
<dbReference type="EMBL" id="PIGA01000059">
    <property type="protein sequence ID" value="PTP12461.1"/>
    <property type="molecule type" value="Genomic_DNA"/>
</dbReference>
<name>A0A2T5DZD9_VIBSP</name>